<proteinExistence type="predicted"/>
<evidence type="ECO:0000256" key="1">
    <source>
        <dbReference type="SAM" id="Phobius"/>
    </source>
</evidence>
<evidence type="ECO:0000313" key="2">
    <source>
        <dbReference type="EMBL" id="CCC91471.1"/>
    </source>
</evidence>
<feature type="transmembrane region" description="Helical" evidence="1">
    <location>
        <begin position="82"/>
        <end position="103"/>
    </location>
</feature>
<keyword evidence="1" id="KW-1133">Transmembrane helix</keyword>
<feature type="transmembrane region" description="Helical" evidence="1">
    <location>
        <begin position="49"/>
        <end position="70"/>
    </location>
</feature>
<keyword evidence="1" id="KW-0472">Membrane</keyword>
<reference evidence="2" key="1">
    <citation type="journal article" date="2012" name="Proc. Natl. Acad. Sci. U.S.A.">
        <title>Antigenic diversity is generated by distinct evolutionary mechanisms in African trypanosome species.</title>
        <authorList>
            <person name="Jackson A.P."/>
            <person name="Berry A."/>
            <person name="Aslett M."/>
            <person name="Allison H.C."/>
            <person name="Burton P."/>
            <person name="Vavrova-Anderson J."/>
            <person name="Brown R."/>
            <person name="Browne H."/>
            <person name="Corton N."/>
            <person name="Hauser H."/>
            <person name="Gamble J."/>
            <person name="Gilderthorp R."/>
            <person name="Marcello L."/>
            <person name="McQuillan J."/>
            <person name="Otto T.D."/>
            <person name="Quail M.A."/>
            <person name="Sanders M.J."/>
            <person name="van Tonder A."/>
            <person name="Ginger M.L."/>
            <person name="Field M.C."/>
            <person name="Barry J.D."/>
            <person name="Hertz-Fowler C."/>
            <person name="Berriman M."/>
        </authorList>
    </citation>
    <scope>NUCLEOTIDE SEQUENCE</scope>
    <source>
        <strain evidence="2">IL3000</strain>
    </source>
</reference>
<dbReference type="AlphaFoldDB" id="G0UQ10"/>
<sequence>MGTKFQFWGPCPCHHILTMAQTLEQICVSTASNVILQIYIYIWEEKSDALLLFSLSLLYMFTFSLCYVWLGSFLHGTLPSVFVYFSFPLSPYIYFFTIVNQYMQFTSKHFWIQRTSQHCMTLRSRLIG</sequence>
<dbReference type="EMBL" id="HE575320">
    <property type="protein sequence ID" value="CCC91471.1"/>
    <property type="molecule type" value="Genomic_DNA"/>
</dbReference>
<accession>G0UQ10</accession>
<name>G0UQ10_TRYCI</name>
<keyword evidence="1" id="KW-0812">Transmembrane</keyword>
<gene>
    <name evidence="2" type="ORF">TCIL3000_7_2850</name>
</gene>
<organism evidence="2">
    <name type="scientific">Trypanosoma congolense (strain IL3000)</name>
    <dbReference type="NCBI Taxonomy" id="1068625"/>
    <lineage>
        <taxon>Eukaryota</taxon>
        <taxon>Discoba</taxon>
        <taxon>Euglenozoa</taxon>
        <taxon>Kinetoplastea</taxon>
        <taxon>Metakinetoplastina</taxon>
        <taxon>Trypanosomatida</taxon>
        <taxon>Trypanosomatidae</taxon>
        <taxon>Trypanosoma</taxon>
        <taxon>Nannomonas</taxon>
    </lineage>
</organism>
<protein>
    <submittedName>
        <fullName evidence="2">Uncharacterized protein</fullName>
    </submittedName>
</protein>